<accession>A0A3L6S2Z4</accession>
<evidence type="ECO:0000313" key="2">
    <source>
        <dbReference type="EMBL" id="RLN13611.1"/>
    </source>
</evidence>
<sequence>MGESCKGQKKTASTPTPNVVEIESNKSNMQLALVPAQNDGKAPQLVPAQNDDEENGEAPQPDRGSPTPIVEEIATNVEGEIRADLEALEHDPGKRIPISSWHTHMQIPGSATGSVSAAVAAPVSDASSSWVLDSGASFHVTSDRSQLVDCKTVPDGASVQTADGSSNRDCHWVWPSP</sequence>
<reference evidence="3" key="1">
    <citation type="journal article" date="2019" name="Nat. Commun.">
        <title>The genome of broomcorn millet.</title>
        <authorList>
            <person name="Zou C."/>
            <person name="Miki D."/>
            <person name="Li D."/>
            <person name="Tang Q."/>
            <person name="Xiao L."/>
            <person name="Rajput S."/>
            <person name="Deng P."/>
            <person name="Jia W."/>
            <person name="Huang R."/>
            <person name="Zhang M."/>
            <person name="Sun Y."/>
            <person name="Hu J."/>
            <person name="Fu X."/>
            <person name="Schnable P.S."/>
            <person name="Li F."/>
            <person name="Zhang H."/>
            <person name="Feng B."/>
            <person name="Zhu X."/>
            <person name="Liu R."/>
            <person name="Schnable J.C."/>
            <person name="Zhu J.-K."/>
            <person name="Zhang H."/>
        </authorList>
    </citation>
    <scope>NUCLEOTIDE SEQUENCE [LARGE SCALE GENOMIC DNA]</scope>
</reference>
<protein>
    <submittedName>
        <fullName evidence="2">Uncharacterized protein</fullName>
    </submittedName>
</protein>
<evidence type="ECO:0000313" key="3">
    <source>
        <dbReference type="Proteomes" id="UP000275267"/>
    </source>
</evidence>
<organism evidence="2 3">
    <name type="scientific">Panicum miliaceum</name>
    <name type="common">Proso millet</name>
    <name type="synonym">Broomcorn millet</name>
    <dbReference type="NCBI Taxonomy" id="4540"/>
    <lineage>
        <taxon>Eukaryota</taxon>
        <taxon>Viridiplantae</taxon>
        <taxon>Streptophyta</taxon>
        <taxon>Embryophyta</taxon>
        <taxon>Tracheophyta</taxon>
        <taxon>Spermatophyta</taxon>
        <taxon>Magnoliopsida</taxon>
        <taxon>Liliopsida</taxon>
        <taxon>Poales</taxon>
        <taxon>Poaceae</taxon>
        <taxon>PACMAD clade</taxon>
        <taxon>Panicoideae</taxon>
        <taxon>Panicodae</taxon>
        <taxon>Paniceae</taxon>
        <taxon>Panicinae</taxon>
        <taxon>Panicum</taxon>
        <taxon>Panicum sect. Panicum</taxon>
    </lineage>
</organism>
<feature type="region of interest" description="Disordered" evidence="1">
    <location>
        <begin position="27"/>
        <end position="71"/>
    </location>
</feature>
<dbReference type="Proteomes" id="UP000275267">
    <property type="component" value="Unassembled WGS sequence"/>
</dbReference>
<name>A0A3L6S2Z4_PANMI</name>
<dbReference type="AlphaFoldDB" id="A0A3L6S2Z4"/>
<proteinExistence type="predicted"/>
<dbReference type="EMBL" id="PQIB02000006">
    <property type="protein sequence ID" value="RLN13611.1"/>
    <property type="molecule type" value="Genomic_DNA"/>
</dbReference>
<gene>
    <name evidence="2" type="ORF">C2845_PM09G12490</name>
</gene>
<comment type="caution">
    <text evidence="2">The sequence shown here is derived from an EMBL/GenBank/DDBJ whole genome shotgun (WGS) entry which is preliminary data.</text>
</comment>
<keyword evidence="3" id="KW-1185">Reference proteome</keyword>
<evidence type="ECO:0000256" key="1">
    <source>
        <dbReference type="SAM" id="MobiDB-lite"/>
    </source>
</evidence>
<dbReference type="OrthoDB" id="10561667at2759"/>